<evidence type="ECO:0000256" key="1">
    <source>
        <dbReference type="SAM" id="SignalP"/>
    </source>
</evidence>
<reference evidence="2" key="1">
    <citation type="submission" date="2012-12" db="EMBL/GenBank/DDBJ databases">
        <title>Identification and characterization of a phenylalanine ammonia-lyase gene family in Isatis indigotica Fort.</title>
        <authorList>
            <person name="Liu Q."/>
            <person name="Chen J."/>
            <person name="Zhou X."/>
            <person name="Di P."/>
            <person name="Xiao Y."/>
            <person name="Xuan H."/>
            <person name="Zhang L."/>
            <person name="Chen W."/>
        </authorList>
    </citation>
    <scope>NUCLEOTIDE SEQUENCE</scope>
    <source>
        <tissue evidence="2">Salivary gland</tissue>
    </source>
</reference>
<feature type="signal peptide" evidence="1">
    <location>
        <begin position="1"/>
        <end position="20"/>
    </location>
</feature>
<dbReference type="EMBL" id="GADI01007286">
    <property type="protein sequence ID" value="JAA66522.1"/>
    <property type="molecule type" value="mRNA"/>
</dbReference>
<proteinExistence type="evidence at transcript level"/>
<protein>
    <submittedName>
        <fullName evidence="2">Putative cytotoxin-like protein</fullName>
    </submittedName>
</protein>
<organism evidence="2">
    <name type="scientific">Ixodes ricinus</name>
    <name type="common">Common tick</name>
    <name type="synonym">Acarus ricinus</name>
    <dbReference type="NCBI Taxonomy" id="34613"/>
    <lineage>
        <taxon>Eukaryota</taxon>
        <taxon>Metazoa</taxon>
        <taxon>Ecdysozoa</taxon>
        <taxon>Arthropoda</taxon>
        <taxon>Chelicerata</taxon>
        <taxon>Arachnida</taxon>
        <taxon>Acari</taxon>
        <taxon>Parasitiformes</taxon>
        <taxon>Ixodida</taxon>
        <taxon>Ixodoidea</taxon>
        <taxon>Ixodidae</taxon>
        <taxon>Ixodinae</taxon>
        <taxon>Ixodes</taxon>
    </lineage>
</organism>
<evidence type="ECO:0000313" key="2">
    <source>
        <dbReference type="EMBL" id="JAA66522.1"/>
    </source>
</evidence>
<sequence length="85" mass="9648">MPVVFWILPLFIRQILFVEGSGYSHFPTGTDDKPIQGEKLQLQSTIIWVSGTSCMYYARKKGANLWDFDVMGENNARPRGVIVLV</sequence>
<name>A0A0K8R5T3_IXORI</name>
<dbReference type="AlphaFoldDB" id="A0A0K8R5T3"/>
<accession>A0A0K8R5T3</accession>
<keyword evidence="1" id="KW-0732">Signal</keyword>
<feature type="chain" id="PRO_5005515797" evidence="1">
    <location>
        <begin position="21"/>
        <end position="85"/>
    </location>
</feature>